<keyword evidence="3" id="KW-1185">Reference proteome</keyword>
<feature type="compositionally biased region" description="Basic and acidic residues" evidence="1">
    <location>
        <begin position="72"/>
        <end position="89"/>
    </location>
</feature>
<comment type="caution">
    <text evidence="2">The sequence shown here is derived from an EMBL/GenBank/DDBJ whole genome shotgun (WGS) entry which is preliminary data.</text>
</comment>
<evidence type="ECO:0000313" key="3">
    <source>
        <dbReference type="Proteomes" id="UP001420932"/>
    </source>
</evidence>
<accession>A0AAP0HLE7</accession>
<evidence type="ECO:0000256" key="1">
    <source>
        <dbReference type="SAM" id="MobiDB-lite"/>
    </source>
</evidence>
<feature type="compositionally biased region" description="Gly residues" evidence="1">
    <location>
        <begin position="20"/>
        <end position="29"/>
    </location>
</feature>
<dbReference type="Proteomes" id="UP001420932">
    <property type="component" value="Unassembled WGS sequence"/>
</dbReference>
<name>A0AAP0HLE7_9MAGN</name>
<sequence>MEGLRESMGSGGVRSASGRWRGGGQGGEGVVAVAPRSRKSERRAFPRNCLAPSSRWEFGRNGSRSSGGGAGDVRERERESLRQRERERE</sequence>
<dbReference type="EMBL" id="JBBNAF010000012">
    <property type="protein sequence ID" value="KAK9092953.1"/>
    <property type="molecule type" value="Genomic_DNA"/>
</dbReference>
<feature type="region of interest" description="Disordered" evidence="1">
    <location>
        <begin position="1"/>
        <end position="89"/>
    </location>
</feature>
<organism evidence="2 3">
    <name type="scientific">Stephania yunnanensis</name>
    <dbReference type="NCBI Taxonomy" id="152371"/>
    <lineage>
        <taxon>Eukaryota</taxon>
        <taxon>Viridiplantae</taxon>
        <taxon>Streptophyta</taxon>
        <taxon>Embryophyta</taxon>
        <taxon>Tracheophyta</taxon>
        <taxon>Spermatophyta</taxon>
        <taxon>Magnoliopsida</taxon>
        <taxon>Ranunculales</taxon>
        <taxon>Menispermaceae</taxon>
        <taxon>Menispermoideae</taxon>
        <taxon>Cissampelideae</taxon>
        <taxon>Stephania</taxon>
    </lineage>
</organism>
<gene>
    <name evidence="2" type="ORF">Syun_027864</name>
</gene>
<evidence type="ECO:0000313" key="2">
    <source>
        <dbReference type="EMBL" id="KAK9092953.1"/>
    </source>
</evidence>
<reference evidence="2 3" key="1">
    <citation type="submission" date="2024-01" db="EMBL/GenBank/DDBJ databases">
        <title>Genome assemblies of Stephania.</title>
        <authorList>
            <person name="Yang L."/>
        </authorList>
    </citation>
    <scope>NUCLEOTIDE SEQUENCE [LARGE SCALE GENOMIC DNA]</scope>
    <source>
        <strain evidence="2">YNDBR</strain>
        <tissue evidence="2">Leaf</tissue>
    </source>
</reference>
<dbReference type="AlphaFoldDB" id="A0AAP0HLE7"/>
<proteinExistence type="predicted"/>
<protein>
    <submittedName>
        <fullName evidence="2">Uncharacterized protein</fullName>
    </submittedName>
</protein>